<gene>
    <name evidence="1" type="ORF">RRG08_016786</name>
</gene>
<keyword evidence="2" id="KW-1185">Reference proteome</keyword>
<organism evidence="1 2">
    <name type="scientific">Elysia crispata</name>
    <name type="common">lettuce slug</name>
    <dbReference type="NCBI Taxonomy" id="231223"/>
    <lineage>
        <taxon>Eukaryota</taxon>
        <taxon>Metazoa</taxon>
        <taxon>Spiralia</taxon>
        <taxon>Lophotrochozoa</taxon>
        <taxon>Mollusca</taxon>
        <taxon>Gastropoda</taxon>
        <taxon>Heterobranchia</taxon>
        <taxon>Euthyneura</taxon>
        <taxon>Panpulmonata</taxon>
        <taxon>Sacoglossa</taxon>
        <taxon>Placobranchoidea</taxon>
        <taxon>Plakobranchidae</taxon>
        <taxon>Elysia</taxon>
    </lineage>
</organism>
<dbReference type="AlphaFoldDB" id="A0AAE1DPW4"/>
<accession>A0AAE1DPW4</accession>
<evidence type="ECO:0000313" key="1">
    <source>
        <dbReference type="EMBL" id="KAK3778322.1"/>
    </source>
</evidence>
<evidence type="ECO:0000313" key="2">
    <source>
        <dbReference type="Proteomes" id="UP001283361"/>
    </source>
</evidence>
<sequence length="79" mass="9330">MRYTARLGVRMLRRPEQAMFEQHMTETNIAPAPSVDSRLLPGILATNFYTDKKSEGQQIFMETFLRTFLLSREKMFLRD</sequence>
<name>A0AAE1DPW4_9GAST</name>
<dbReference type="Proteomes" id="UP001283361">
    <property type="component" value="Unassembled WGS sequence"/>
</dbReference>
<comment type="caution">
    <text evidence="1">The sequence shown here is derived from an EMBL/GenBank/DDBJ whole genome shotgun (WGS) entry which is preliminary data.</text>
</comment>
<dbReference type="EMBL" id="JAWDGP010002977">
    <property type="protein sequence ID" value="KAK3778322.1"/>
    <property type="molecule type" value="Genomic_DNA"/>
</dbReference>
<reference evidence="1" key="1">
    <citation type="journal article" date="2023" name="G3 (Bethesda)">
        <title>A reference genome for the long-term kleptoplast-retaining sea slug Elysia crispata morphotype clarki.</title>
        <authorList>
            <person name="Eastman K.E."/>
            <person name="Pendleton A.L."/>
            <person name="Shaikh M.A."/>
            <person name="Suttiyut T."/>
            <person name="Ogas R."/>
            <person name="Tomko P."/>
            <person name="Gavelis G."/>
            <person name="Widhalm J.R."/>
            <person name="Wisecaver J.H."/>
        </authorList>
    </citation>
    <scope>NUCLEOTIDE SEQUENCE</scope>
    <source>
        <strain evidence="1">ECLA1</strain>
    </source>
</reference>
<proteinExistence type="predicted"/>
<protein>
    <submittedName>
        <fullName evidence="1">Uncharacterized protein</fullName>
    </submittedName>
</protein>